<evidence type="ECO:0000256" key="5">
    <source>
        <dbReference type="ARBA" id="ARBA00023098"/>
    </source>
</evidence>
<dbReference type="STRING" id="1229780.BN381_80385"/>
<dbReference type="EMBL" id="CANL01000078">
    <property type="protein sequence ID" value="CCM65855.1"/>
    <property type="molecule type" value="Genomic_DNA"/>
</dbReference>
<comment type="caution">
    <text evidence="7">The sequence shown here is derived from an EMBL/GenBank/DDBJ whole genome shotgun (WGS) entry which is preliminary data.</text>
</comment>
<keyword evidence="8" id="KW-1185">Reference proteome</keyword>
<comment type="similarity">
    <text evidence="1">Belongs to the CFA/CMAS family.</text>
</comment>
<dbReference type="PANTHER" id="PTHR43667:SF2">
    <property type="entry name" value="FATTY ACID C-METHYL TRANSFERASE"/>
    <property type="match status" value="1"/>
</dbReference>
<evidence type="ECO:0000256" key="3">
    <source>
        <dbReference type="ARBA" id="ARBA00022679"/>
    </source>
</evidence>
<dbReference type="SUPFAM" id="SSF53335">
    <property type="entry name" value="S-adenosyl-L-methionine-dependent methyltransferases"/>
    <property type="match status" value="1"/>
</dbReference>
<dbReference type="Proteomes" id="UP000018291">
    <property type="component" value="Unassembled WGS sequence"/>
</dbReference>
<organism evidence="7 8">
    <name type="scientific">Candidatus Neomicrothrix parvicella RN1</name>
    <dbReference type="NCBI Taxonomy" id="1229780"/>
    <lineage>
        <taxon>Bacteria</taxon>
        <taxon>Bacillati</taxon>
        <taxon>Actinomycetota</taxon>
        <taxon>Acidimicrobiia</taxon>
        <taxon>Acidimicrobiales</taxon>
        <taxon>Microthrixaceae</taxon>
        <taxon>Candidatus Neomicrothrix</taxon>
    </lineage>
</organism>
<dbReference type="PANTHER" id="PTHR43667">
    <property type="entry name" value="CYCLOPROPANE-FATTY-ACYL-PHOSPHOLIPID SYNTHASE"/>
    <property type="match status" value="1"/>
</dbReference>
<evidence type="ECO:0000256" key="4">
    <source>
        <dbReference type="ARBA" id="ARBA00022691"/>
    </source>
</evidence>
<dbReference type="GO" id="GO:0008610">
    <property type="term" value="P:lipid biosynthetic process"/>
    <property type="evidence" value="ECO:0007669"/>
    <property type="project" value="InterPro"/>
</dbReference>
<evidence type="ECO:0000313" key="7">
    <source>
        <dbReference type="EMBL" id="CCM65855.1"/>
    </source>
</evidence>
<dbReference type="InterPro" id="IPR003333">
    <property type="entry name" value="CMAS"/>
</dbReference>
<dbReference type="PIRSF" id="PIRSF003085">
    <property type="entry name" value="CMAS"/>
    <property type="match status" value="1"/>
</dbReference>
<dbReference type="RefSeq" id="WP_012230978.1">
    <property type="nucleotide sequence ID" value="NZ_HG422565.1"/>
</dbReference>
<reference evidence="7 8" key="1">
    <citation type="journal article" date="2013" name="ISME J.">
        <title>Metabolic model for the filamentous 'Candidatus Microthrix parvicella' based on genomic and metagenomic analyses.</title>
        <authorList>
            <person name="Jon McIlroy S."/>
            <person name="Kristiansen R."/>
            <person name="Albertsen M."/>
            <person name="Michael Karst S."/>
            <person name="Rossetti S."/>
            <person name="Lund Nielsen J."/>
            <person name="Tandoi V."/>
            <person name="James Seviour R."/>
            <person name="Nielsen P.H."/>
        </authorList>
    </citation>
    <scope>NUCLEOTIDE SEQUENCE [LARGE SCALE GENOMIC DNA]</scope>
    <source>
        <strain evidence="7 8">RN1</strain>
    </source>
</reference>
<evidence type="ECO:0000256" key="2">
    <source>
        <dbReference type="ARBA" id="ARBA00022603"/>
    </source>
</evidence>
<evidence type="ECO:0000313" key="8">
    <source>
        <dbReference type="Proteomes" id="UP000018291"/>
    </source>
</evidence>
<keyword evidence="3" id="KW-0808">Transferase</keyword>
<dbReference type="InterPro" id="IPR050723">
    <property type="entry name" value="CFA/CMAS"/>
</dbReference>
<dbReference type="Gene3D" id="3.40.50.150">
    <property type="entry name" value="Vaccinia Virus protein VP39"/>
    <property type="match status" value="1"/>
</dbReference>
<dbReference type="GO" id="GO:0008168">
    <property type="term" value="F:methyltransferase activity"/>
    <property type="evidence" value="ECO:0007669"/>
    <property type="project" value="UniProtKB-KW"/>
</dbReference>
<feature type="active site" evidence="6">
    <location>
        <position position="381"/>
    </location>
</feature>
<name>R4Z5A2_9ACTN</name>
<dbReference type="OrthoDB" id="9782855at2"/>
<gene>
    <name evidence="7" type="ORF">BN381_80385</name>
</gene>
<keyword evidence="2" id="KW-0489">Methyltransferase</keyword>
<dbReference type="Pfam" id="PF02353">
    <property type="entry name" value="CMAS"/>
    <property type="match status" value="1"/>
</dbReference>
<dbReference type="AlphaFoldDB" id="R4Z5A2"/>
<proteinExistence type="inferred from homology"/>
<evidence type="ECO:0000256" key="6">
    <source>
        <dbReference type="PIRSR" id="PIRSR003085-1"/>
    </source>
</evidence>
<accession>R4Z5A2</accession>
<keyword evidence="5" id="KW-0443">Lipid metabolism</keyword>
<protein>
    <submittedName>
        <fullName evidence="7">Putative Cyclopropane-fatty-acyl-phospholipid synthase</fullName>
    </submittedName>
</protein>
<dbReference type="InterPro" id="IPR029063">
    <property type="entry name" value="SAM-dependent_MTases_sf"/>
</dbReference>
<dbReference type="HOGENOM" id="CLU_026434_0_2_11"/>
<sequence>MNAETSQRSTRFAAQLSQTLGRTVAGRVSNGTLHLVSPDGTRSTHAGVAPGPEVTLEAHDPALARRLLTEGAAGLGAGYVDGQWDTDDLPGFLKLAAASLDDANAGPVGAALQRGASALWDRRPRRRSGAVDAMTDHYNLGNRFYEQWLDPSVTYSSGYYDGADDLEEAQRAKYDRVLDRARIGTNSDVLEIGCGWGGFAEAATAAGAHLTGVTIAQEQLDYAEKRAAEGGWTHQSDFQLRDFAEITGAYDAVVSIEMIESVDHDRWPELFETVARHLKPDGRATFQIITIDDRVWDTYRGRNDFIREYIFPGGRLPAPKVISELSGAAGLDTVDVLDFGSSYARTLAAWSDRFEAAWPTIEAMGFDDRFRRMWRYYLAYCQAGFELGRISVQQWTWQHAA</sequence>
<evidence type="ECO:0000256" key="1">
    <source>
        <dbReference type="ARBA" id="ARBA00010815"/>
    </source>
</evidence>
<dbReference type="GO" id="GO:0032259">
    <property type="term" value="P:methylation"/>
    <property type="evidence" value="ECO:0007669"/>
    <property type="project" value="UniProtKB-KW"/>
</dbReference>
<dbReference type="eggNOG" id="COG2230">
    <property type="taxonomic scope" value="Bacteria"/>
</dbReference>
<keyword evidence="4" id="KW-0949">S-adenosyl-L-methionine</keyword>
<dbReference type="CDD" id="cd02440">
    <property type="entry name" value="AdoMet_MTases"/>
    <property type="match status" value="1"/>
</dbReference>